<evidence type="ECO:0000259" key="9">
    <source>
        <dbReference type="Pfam" id="PF17103"/>
    </source>
</evidence>
<evidence type="ECO:0000259" key="6">
    <source>
        <dbReference type="Pfam" id="PF11380"/>
    </source>
</evidence>
<proteinExistence type="inferred from homology"/>
<keyword evidence="4" id="KW-1133">Transmembrane helix</keyword>
<dbReference type="InterPro" id="IPR021520">
    <property type="entry name" value="Stealth_CR2"/>
</dbReference>
<dbReference type="EMBL" id="JAQJAN010000010">
    <property type="protein sequence ID" value="KAJ5719690.1"/>
    <property type="molecule type" value="Genomic_DNA"/>
</dbReference>
<comment type="caution">
    <text evidence="10">The sequence shown here is derived from an EMBL/GenBank/DDBJ whole genome shotgun (WGS) entry which is preliminary data.</text>
</comment>
<evidence type="ECO:0000256" key="1">
    <source>
        <dbReference type="ARBA" id="ARBA00007583"/>
    </source>
</evidence>
<evidence type="ECO:0000259" key="8">
    <source>
        <dbReference type="Pfam" id="PF17102"/>
    </source>
</evidence>
<name>A0AAD6HJ47_9EURO</name>
<dbReference type="PANTHER" id="PTHR24045:SF0">
    <property type="entry name" value="N-ACETYLGLUCOSAMINE-1-PHOSPHOTRANSFERASE SUBUNITS ALPHA_BETA"/>
    <property type="match status" value="1"/>
</dbReference>
<keyword evidence="4" id="KW-0472">Membrane</keyword>
<feature type="chain" id="PRO_5042083070" evidence="5">
    <location>
        <begin position="26"/>
        <end position="579"/>
    </location>
</feature>
<dbReference type="Pfam" id="PF11380">
    <property type="entry name" value="Stealth_CR2"/>
    <property type="match status" value="1"/>
</dbReference>
<dbReference type="Pfam" id="PF17102">
    <property type="entry name" value="Stealth_CR3"/>
    <property type="match status" value="1"/>
</dbReference>
<organism evidence="10 11">
    <name type="scientific">Penicillium malachiteum</name>
    <dbReference type="NCBI Taxonomy" id="1324776"/>
    <lineage>
        <taxon>Eukaryota</taxon>
        <taxon>Fungi</taxon>
        <taxon>Dikarya</taxon>
        <taxon>Ascomycota</taxon>
        <taxon>Pezizomycotina</taxon>
        <taxon>Eurotiomycetes</taxon>
        <taxon>Eurotiomycetidae</taxon>
        <taxon>Eurotiales</taxon>
        <taxon>Aspergillaceae</taxon>
        <taxon>Penicillium</taxon>
    </lineage>
</organism>
<dbReference type="Proteomes" id="UP001215712">
    <property type="component" value="Unassembled WGS sequence"/>
</dbReference>
<dbReference type="Pfam" id="PF17103">
    <property type="entry name" value="Stealth_CR4"/>
    <property type="match status" value="1"/>
</dbReference>
<keyword evidence="5" id="KW-0732">Signal</keyword>
<dbReference type="GO" id="GO:0005794">
    <property type="term" value="C:Golgi apparatus"/>
    <property type="evidence" value="ECO:0007669"/>
    <property type="project" value="TreeGrafter"/>
</dbReference>
<feature type="region of interest" description="Disordered" evidence="3">
    <location>
        <begin position="85"/>
        <end position="106"/>
    </location>
</feature>
<dbReference type="PANTHER" id="PTHR24045">
    <property type="match status" value="1"/>
</dbReference>
<evidence type="ECO:0000256" key="5">
    <source>
        <dbReference type="SAM" id="SignalP"/>
    </source>
</evidence>
<dbReference type="InterPro" id="IPR047141">
    <property type="entry name" value="Stealth"/>
</dbReference>
<keyword evidence="4" id="KW-0812">Transmembrane</keyword>
<evidence type="ECO:0000256" key="3">
    <source>
        <dbReference type="SAM" id="MobiDB-lite"/>
    </source>
</evidence>
<evidence type="ECO:0000313" key="10">
    <source>
        <dbReference type="EMBL" id="KAJ5719690.1"/>
    </source>
</evidence>
<dbReference type="AlphaFoldDB" id="A0AAD6HJ47"/>
<gene>
    <name evidence="10" type="ORF">N7493_007268</name>
</gene>
<dbReference type="InterPro" id="IPR031358">
    <property type="entry name" value="Stealth_CR1"/>
</dbReference>
<sequence>MLSWLFNHWLQLPFLLNASVYLKYGFCMPQTHKQNIGHVKSCSHLELGPIDAVYTWVNGSDPEWKAERDFWYRCWLQDSDGARQNLNNVPSMSDKNDDGASDDNHYRDNDELRYSIRSLEKYAPWIHKIYIVTNGQVPSWLNREDLRVKIVTHSEIFENSSHLPVFSSSAIESHLDRIPGLSDYFLYFNDDIFLGAPVEPDDFIGPSGEQKIYLSHPVPLGNDAYPEYWSQGKVGRGNDHDSTQGLPTSFLDTGRVETAPEALVGKIFLSSACDSGEVRTEILQYLLGHILSDSPSHSDGQIGSALKLLQPAQDPRLSDHNPSNSAEEESNLELDTKTRIKIAALLDAFSQCPNDHDLVSEAIRSVIKTFNERFNLSKHLRRVPAHMPHMIKKQTLIELKDIFSHEFQQNSLHKFRHPRDLQVSFAYFDYLINRPYFLSTLYGLDKGKCDLNHTDLHPGECYELKMDTDVTFHMLGDDYQTTMHKLNFTREHPTKFICLNDDMKNQSLELRFALHDLLESLWPVPSTFEFDATPFKPKTPMQELQVQLQSSSLSTSFLTFASMGTVIVYLLLRRWIKVI</sequence>
<feature type="compositionally biased region" description="Basic and acidic residues" evidence="3">
    <location>
        <begin position="94"/>
        <end position="106"/>
    </location>
</feature>
<feature type="region of interest" description="Disordered" evidence="3">
    <location>
        <begin position="313"/>
        <end position="332"/>
    </location>
</feature>
<feature type="domain" description="Stealth protein CR1 conserved region 1" evidence="7">
    <location>
        <begin position="49"/>
        <end position="69"/>
    </location>
</feature>
<accession>A0AAD6HJ47</accession>
<feature type="domain" description="Stealth protein CR2 conserved region 2" evidence="6">
    <location>
        <begin position="106"/>
        <end position="211"/>
    </location>
</feature>
<dbReference type="Pfam" id="PF17101">
    <property type="entry name" value="Stealth_CR1"/>
    <property type="match status" value="1"/>
</dbReference>
<feature type="transmembrane region" description="Helical" evidence="4">
    <location>
        <begin position="553"/>
        <end position="572"/>
    </location>
</feature>
<dbReference type="InterPro" id="IPR031356">
    <property type="entry name" value="Stealth_CR4"/>
</dbReference>
<evidence type="ECO:0000313" key="11">
    <source>
        <dbReference type="Proteomes" id="UP001215712"/>
    </source>
</evidence>
<keyword evidence="11" id="KW-1185">Reference proteome</keyword>
<evidence type="ECO:0000259" key="7">
    <source>
        <dbReference type="Pfam" id="PF17101"/>
    </source>
</evidence>
<feature type="domain" description="Stealth protein CR4 conserved region 4" evidence="9">
    <location>
        <begin position="489"/>
        <end position="536"/>
    </location>
</feature>
<feature type="signal peptide" evidence="5">
    <location>
        <begin position="1"/>
        <end position="25"/>
    </location>
</feature>
<evidence type="ECO:0000256" key="2">
    <source>
        <dbReference type="ARBA" id="ARBA00022679"/>
    </source>
</evidence>
<reference evidence="10" key="1">
    <citation type="journal article" date="2023" name="IMA Fungus">
        <title>Comparative genomic study of the Penicillium genus elucidates a diverse pangenome and 15 lateral gene transfer events.</title>
        <authorList>
            <person name="Petersen C."/>
            <person name="Sorensen T."/>
            <person name="Nielsen M.R."/>
            <person name="Sondergaard T.E."/>
            <person name="Sorensen J.L."/>
            <person name="Fitzpatrick D.A."/>
            <person name="Frisvad J.C."/>
            <person name="Nielsen K.L."/>
        </authorList>
    </citation>
    <scope>NUCLEOTIDE SEQUENCE</scope>
    <source>
        <strain evidence="10">IBT 17514</strain>
    </source>
</reference>
<reference evidence="10" key="2">
    <citation type="submission" date="2023-01" db="EMBL/GenBank/DDBJ databases">
        <authorList>
            <person name="Petersen C."/>
        </authorList>
    </citation>
    <scope>NUCLEOTIDE SEQUENCE</scope>
    <source>
        <strain evidence="10">IBT 17514</strain>
    </source>
</reference>
<protein>
    <submittedName>
        <fullName evidence="10">Uncharacterized protein</fullName>
    </submittedName>
</protein>
<dbReference type="InterPro" id="IPR031357">
    <property type="entry name" value="Stealth_CR3"/>
</dbReference>
<evidence type="ECO:0000256" key="4">
    <source>
        <dbReference type="SAM" id="Phobius"/>
    </source>
</evidence>
<keyword evidence="2" id="KW-0808">Transferase</keyword>
<comment type="similarity">
    <text evidence="1">Belongs to the stealth family.</text>
</comment>
<dbReference type="GO" id="GO:0016772">
    <property type="term" value="F:transferase activity, transferring phosphorus-containing groups"/>
    <property type="evidence" value="ECO:0007669"/>
    <property type="project" value="InterPro"/>
</dbReference>
<feature type="domain" description="Stealth protein CR3 conserved region 3" evidence="8">
    <location>
        <begin position="385"/>
        <end position="432"/>
    </location>
</feature>